<evidence type="ECO:0000313" key="4">
    <source>
        <dbReference type="Proteomes" id="UP001500326"/>
    </source>
</evidence>
<keyword evidence="2" id="KW-1133">Transmembrane helix</keyword>
<feature type="transmembrane region" description="Helical" evidence="2">
    <location>
        <begin position="35"/>
        <end position="59"/>
    </location>
</feature>
<sequence length="392" mass="40374">MSEEQLSPREHAEMRDILLAGTHRIRPAGAHRMQLIAAAVALVLVGGVTGGVVTSAAILGTQNTGPITTPSPTVTEPTPTPTPTPTPSTPPVVPEPPAEGVLPFGGECENITTVAETAAVTGLPMAIADYRWRDGGEDVLGGVDCMWLSDGEYLGAIVNVYAYPDSVVPSSVKDAVIPGCRPVEDRFVCAASGAVDGTWLLVQTTSRLDFGTDASIGTLYDQIAARIGQYDTPVPATRTAEWWAMPDCATLAGQIDPAVLGHERIEYQGDSANGEDGTHPLGIPNLAGVEYTCGLSFTSGAGDGISGTSAQLGFFAGGAVAFDTALASAGARRITVDGAVAAVLVHGNDRYEGSWDVLLVNDGVNVLAVYTDGLTPGDSYIPLAQSVLALMG</sequence>
<keyword evidence="4" id="KW-1185">Reference proteome</keyword>
<feature type="compositionally biased region" description="Pro residues" evidence="1">
    <location>
        <begin position="78"/>
        <end position="97"/>
    </location>
</feature>
<gene>
    <name evidence="3" type="ORF">GCM10009777_20350</name>
</gene>
<evidence type="ECO:0000313" key="3">
    <source>
        <dbReference type="EMBL" id="GAA1986199.1"/>
    </source>
</evidence>
<evidence type="ECO:0008006" key="5">
    <source>
        <dbReference type="Google" id="ProtNLM"/>
    </source>
</evidence>
<feature type="region of interest" description="Disordered" evidence="1">
    <location>
        <begin position="61"/>
        <end position="99"/>
    </location>
</feature>
<dbReference type="Proteomes" id="UP001500326">
    <property type="component" value="Unassembled WGS sequence"/>
</dbReference>
<reference evidence="4" key="1">
    <citation type="journal article" date="2019" name="Int. J. Syst. Evol. Microbiol.">
        <title>The Global Catalogue of Microorganisms (GCM) 10K type strain sequencing project: providing services to taxonomists for standard genome sequencing and annotation.</title>
        <authorList>
            <consortium name="The Broad Institute Genomics Platform"/>
            <consortium name="The Broad Institute Genome Sequencing Center for Infectious Disease"/>
            <person name="Wu L."/>
            <person name="Ma J."/>
        </authorList>
    </citation>
    <scope>NUCLEOTIDE SEQUENCE [LARGE SCALE GENOMIC DNA]</scope>
    <source>
        <strain evidence="4">JCM 14902</strain>
    </source>
</reference>
<evidence type="ECO:0000256" key="2">
    <source>
        <dbReference type="SAM" id="Phobius"/>
    </source>
</evidence>
<organism evidence="3 4">
    <name type="scientific">Microbacterium pumilum</name>
    <dbReference type="NCBI Taxonomy" id="344165"/>
    <lineage>
        <taxon>Bacteria</taxon>
        <taxon>Bacillati</taxon>
        <taxon>Actinomycetota</taxon>
        <taxon>Actinomycetes</taxon>
        <taxon>Micrococcales</taxon>
        <taxon>Microbacteriaceae</taxon>
        <taxon>Microbacterium</taxon>
    </lineage>
</organism>
<dbReference type="RefSeq" id="WP_344061369.1">
    <property type="nucleotide sequence ID" value="NZ_BAAAOH010000001.1"/>
</dbReference>
<proteinExistence type="predicted"/>
<accession>A0ABP5DTQ2</accession>
<keyword evidence="2" id="KW-0472">Membrane</keyword>
<name>A0ABP5DTQ2_9MICO</name>
<comment type="caution">
    <text evidence="3">The sequence shown here is derived from an EMBL/GenBank/DDBJ whole genome shotgun (WGS) entry which is preliminary data.</text>
</comment>
<feature type="compositionally biased region" description="Low complexity" evidence="1">
    <location>
        <begin position="68"/>
        <end position="77"/>
    </location>
</feature>
<keyword evidence="2" id="KW-0812">Transmembrane</keyword>
<evidence type="ECO:0000256" key="1">
    <source>
        <dbReference type="SAM" id="MobiDB-lite"/>
    </source>
</evidence>
<dbReference type="EMBL" id="BAAAOH010000001">
    <property type="protein sequence ID" value="GAA1986199.1"/>
    <property type="molecule type" value="Genomic_DNA"/>
</dbReference>
<protein>
    <recommendedName>
        <fullName evidence="5">DUF3558 domain-containing protein</fullName>
    </recommendedName>
</protein>